<evidence type="ECO:0000256" key="2">
    <source>
        <dbReference type="ARBA" id="ARBA00022598"/>
    </source>
</evidence>
<dbReference type="RefSeq" id="WP_045849681.1">
    <property type="nucleotide sequence ID" value="NZ_FTLX01000002.1"/>
</dbReference>
<evidence type="ECO:0000313" key="4">
    <source>
        <dbReference type="EMBL" id="OXS79293.1"/>
    </source>
</evidence>
<dbReference type="PANTHER" id="PTHR43201">
    <property type="entry name" value="ACYL-COA SYNTHETASE"/>
    <property type="match status" value="1"/>
</dbReference>
<dbReference type="SUPFAM" id="SSF56801">
    <property type="entry name" value="Acetyl-CoA synthetase-like"/>
    <property type="match status" value="1"/>
</dbReference>
<evidence type="ECO:0000313" key="6">
    <source>
        <dbReference type="Proteomes" id="UP000186385"/>
    </source>
</evidence>
<dbReference type="GO" id="GO:0006631">
    <property type="term" value="P:fatty acid metabolic process"/>
    <property type="evidence" value="ECO:0007669"/>
    <property type="project" value="TreeGrafter"/>
</dbReference>
<dbReference type="GO" id="GO:0031956">
    <property type="term" value="F:medium-chain fatty acid-CoA ligase activity"/>
    <property type="evidence" value="ECO:0007669"/>
    <property type="project" value="TreeGrafter"/>
</dbReference>
<comment type="similarity">
    <text evidence="1">Belongs to the ATP-dependent AMP-binding enzyme family.</text>
</comment>
<dbReference type="Pfam" id="PF00501">
    <property type="entry name" value="AMP-binding"/>
    <property type="match status" value="1"/>
</dbReference>
<dbReference type="InterPro" id="IPR042099">
    <property type="entry name" value="ANL_N_sf"/>
</dbReference>
<gene>
    <name evidence="4" type="ORF">B1B05_05850</name>
    <name evidence="5" type="ORF">SAMN05443094_102394</name>
</gene>
<evidence type="ECO:0000256" key="1">
    <source>
        <dbReference type="ARBA" id="ARBA00006432"/>
    </source>
</evidence>
<dbReference type="InterPro" id="IPR000873">
    <property type="entry name" value="AMP-dep_synth/lig_dom"/>
</dbReference>
<reference evidence="7" key="2">
    <citation type="submission" date="2017-03" db="EMBL/GenBank/DDBJ databases">
        <title>Bacillus sp. V-88(T) DSM27956, whole genome shotgun sequencing project.</title>
        <authorList>
            <person name="Dastager S.G."/>
            <person name="Neurgaonkar P.S."/>
            <person name="Dharne M.S."/>
        </authorList>
    </citation>
    <scope>NUCLEOTIDE SEQUENCE [LARGE SCALE GENOMIC DNA]</scope>
    <source>
        <strain evidence="7">DSM 25145</strain>
    </source>
</reference>
<dbReference type="PANTHER" id="PTHR43201:SF5">
    <property type="entry name" value="MEDIUM-CHAIN ACYL-COA LIGASE ACSF2, MITOCHONDRIAL"/>
    <property type="match status" value="1"/>
</dbReference>
<keyword evidence="2 5" id="KW-0436">Ligase</keyword>
<dbReference type="AlphaFoldDB" id="A0A1N6SDI4"/>
<organism evidence="5 6">
    <name type="scientific">Domibacillus enclensis</name>
    <dbReference type="NCBI Taxonomy" id="1017273"/>
    <lineage>
        <taxon>Bacteria</taxon>
        <taxon>Bacillati</taxon>
        <taxon>Bacillota</taxon>
        <taxon>Bacilli</taxon>
        <taxon>Bacillales</taxon>
        <taxon>Bacillaceae</taxon>
        <taxon>Domibacillus</taxon>
    </lineage>
</organism>
<feature type="domain" description="AMP-dependent synthetase/ligase" evidence="3">
    <location>
        <begin position="9"/>
        <end position="324"/>
    </location>
</feature>
<dbReference type="Gene3D" id="3.40.50.12780">
    <property type="entry name" value="N-terminal domain of ligase-like"/>
    <property type="match status" value="1"/>
</dbReference>
<reference evidence="5 6" key="1">
    <citation type="submission" date="2017-01" db="EMBL/GenBank/DDBJ databases">
        <authorList>
            <person name="Mah S.A."/>
            <person name="Swanson W.J."/>
            <person name="Moy G.W."/>
            <person name="Vacquier V.D."/>
        </authorList>
    </citation>
    <scope>NUCLEOTIDE SEQUENCE [LARGE SCALE GENOMIC DNA]</scope>
    <source>
        <strain evidence="5 6">NIO-1016</strain>
    </source>
</reference>
<proteinExistence type="inferred from homology"/>
<evidence type="ECO:0000259" key="3">
    <source>
        <dbReference type="Pfam" id="PF00501"/>
    </source>
</evidence>
<reference evidence="4" key="3">
    <citation type="submission" date="2017-03" db="EMBL/GenBank/DDBJ databases">
        <authorList>
            <person name="Dastager S.G."/>
            <person name="Neurgaonkar P.S."/>
            <person name="Dharne M.S."/>
        </authorList>
    </citation>
    <scope>NUCLEOTIDE SEQUENCE</scope>
    <source>
        <strain evidence="4">DSM 25145</strain>
    </source>
</reference>
<dbReference type="STRING" id="1017273.SAMN05443094_102394"/>
<dbReference type="EMBL" id="MWSK01000002">
    <property type="protein sequence ID" value="OXS79293.1"/>
    <property type="molecule type" value="Genomic_DNA"/>
</dbReference>
<dbReference type="OrthoDB" id="9778383at2"/>
<protein>
    <submittedName>
        <fullName evidence="5">Acyl-CoA synthetase (AMP-forming)/AMP-acid ligase II</fullName>
    </submittedName>
    <submittedName>
        <fullName evidence="4">Phosphatase</fullName>
    </submittedName>
</protein>
<name>A0A1N6SDI4_9BACI</name>
<keyword evidence="7" id="KW-1185">Reference proteome</keyword>
<sequence length="454" mass="51558">MNFWNVRSSAAPAVVTEEHTYTYLELSEAIQERKKNYHSDEKQFVLILCESRYDVMVAYLAALQAGHAVMLLNHDLNEDLLKEIIHNYKPCWMYGEGPFPGYDQQDGLLWKRESQIQAAVHPNLALLLSTSGTTGSRKFVRLSYQNIQSNAESIAEYLQIDSSERGVANLPLSYSYGLSIVNSHLQAGATVLLTNESIISKSFWAFFQEQRATSFAGVPFTYQMLQRIGFFKMELPYLRQFTQAGGRLDERLVKQFGDYAIKHKKRFYVMYGQTEASPRMAYIPAEKVIEKAGTIGIPIPGGELAIDRETNELLYKGPNVMMGYAECIEDLAKGDELNGVLYTGDTAEKDAGGFYTITGRTKRFVKLFGLRINLDEVEKRLEQEIHLPVACSGTDDKMIIVIETELEKVNNMVKHYIEDTYKLHKSAYRIHTVDSIPRMSNGKTDYMAIKDGFQ</sequence>
<dbReference type="Proteomes" id="UP000215545">
    <property type="component" value="Unassembled WGS sequence"/>
</dbReference>
<accession>A0A1N6SDI4</accession>
<evidence type="ECO:0000313" key="7">
    <source>
        <dbReference type="Proteomes" id="UP000215545"/>
    </source>
</evidence>
<evidence type="ECO:0000313" key="5">
    <source>
        <dbReference type="EMBL" id="SIQ39110.1"/>
    </source>
</evidence>
<dbReference type="EMBL" id="FTLX01000002">
    <property type="protein sequence ID" value="SIQ39110.1"/>
    <property type="molecule type" value="Genomic_DNA"/>
</dbReference>
<dbReference type="Proteomes" id="UP000186385">
    <property type="component" value="Unassembled WGS sequence"/>
</dbReference>